<dbReference type="GO" id="GO:0005886">
    <property type="term" value="C:plasma membrane"/>
    <property type="evidence" value="ECO:0007669"/>
    <property type="project" value="UniProtKB-SubCell"/>
</dbReference>
<dbReference type="Pfam" id="PF07264">
    <property type="entry name" value="EI24"/>
    <property type="match status" value="1"/>
</dbReference>
<keyword evidence="4 11" id="KW-0997">Cell inner membrane</keyword>
<keyword evidence="3 11" id="KW-1003">Cell membrane</keyword>
<comment type="similarity">
    <text evidence="11">Belongs to the CysZ family.</text>
</comment>
<sequence length="248" mass="28268">MTLAKRSGFGYFLFGFKLAVTPGIRRFVVLPLLANILLIGSALYYVLTRMGDWIDQLMSYVPDFLSWLSYIIWPLVVLSILFVTMYFFSAIANIIASPFNGLLAEKVEKLLDGHSVTDEGLWSFVKDLPRIFAREWRKLRYTIPKMIGLFILLLIPGLGQTIGPLAWFIFTSWMLAIQYCDYPFDNHKISFNTMRMQLKEKQGRAYGFGVLVALFTTIPFINLLVMPAAVCGATAMWVGEFKTEALKQ</sequence>
<feature type="transmembrane region" description="Helical" evidence="11">
    <location>
        <begin position="27"/>
        <end position="47"/>
    </location>
</feature>
<dbReference type="InterPro" id="IPR050480">
    <property type="entry name" value="CysZ-like"/>
</dbReference>
<evidence type="ECO:0000256" key="2">
    <source>
        <dbReference type="ARBA" id="ARBA00022448"/>
    </source>
</evidence>
<keyword evidence="10 11" id="KW-0198">Cysteine biosynthesis</keyword>
<evidence type="ECO:0000313" key="14">
    <source>
        <dbReference type="Proteomes" id="UP000196125"/>
    </source>
</evidence>
<evidence type="ECO:0000313" key="12">
    <source>
        <dbReference type="EMBL" id="MDW6003424.1"/>
    </source>
</evidence>
<evidence type="ECO:0000313" key="15">
    <source>
        <dbReference type="Proteomes" id="UP001283366"/>
    </source>
</evidence>
<feature type="transmembrane region" description="Helical" evidence="11">
    <location>
        <begin position="139"/>
        <end position="159"/>
    </location>
</feature>
<dbReference type="GO" id="GO:0000103">
    <property type="term" value="P:sulfate assimilation"/>
    <property type="evidence" value="ECO:0007669"/>
    <property type="project" value="InterPro"/>
</dbReference>
<evidence type="ECO:0000256" key="4">
    <source>
        <dbReference type="ARBA" id="ARBA00022519"/>
    </source>
</evidence>
<evidence type="ECO:0000256" key="8">
    <source>
        <dbReference type="ARBA" id="ARBA00023032"/>
    </source>
</evidence>
<dbReference type="InterPro" id="IPR059112">
    <property type="entry name" value="CysZ/EI24"/>
</dbReference>
<reference evidence="12 15" key="2">
    <citation type="submission" date="2023-11" db="EMBL/GenBank/DDBJ databases">
        <title>Plant-associative lifestyle of Vibrio porteresiae and its evolutionary dynamics.</title>
        <authorList>
            <person name="Rameshkumar N."/>
            <person name="Kirti K."/>
        </authorList>
    </citation>
    <scope>NUCLEOTIDE SEQUENCE [LARGE SCALE GENOMIC DNA]</scope>
    <source>
        <strain evidence="12 15">MSSRF38</strain>
    </source>
</reference>
<reference evidence="13 14" key="1">
    <citation type="submission" date="2017-05" db="EMBL/GenBank/DDBJ databases">
        <authorList>
            <person name="Song R."/>
            <person name="Chenine A.L."/>
            <person name="Ruprecht R.M."/>
        </authorList>
    </citation>
    <scope>NUCLEOTIDE SEQUENCE [LARGE SCALE GENOMIC DNA]</scope>
    <source>
        <strain evidence="13 14">CECT 7927</strain>
    </source>
</reference>
<comment type="function">
    <text evidence="11">High affinity, high specificity proton-dependent sulfate transporter, which mediates sulfate uptake. Provides the sulfur source for the cysteine synthesis pathway.</text>
</comment>
<dbReference type="AlphaFoldDB" id="A0A1Y6IQ72"/>
<feature type="transmembrane region" description="Helical" evidence="11">
    <location>
        <begin position="205"/>
        <end position="238"/>
    </location>
</feature>
<dbReference type="RefSeq" id="WP_087479787.1">
    <property type="nucleotide sequence ID" value="NZ_AP024883.1"/>
</dbReference>
<dbReference type="GO" id="GO:0009675">
    <property type="term" value="F:high-affinity sulfate:proton symporter activity"/>
    <property type="evidence" value="ECO:0007669"/>
    <property type="project" value="TreeGrafter"/>
</dbReference>
<name>A0A1Y6IQ72_9VIBR</name>
<evidence type="ECO:0000256" key="3">
    <source>
        <dbReference type="ARBA" id="ARBA00022475"/>
    </source>
</evidence>
<keyword evidence="6 11" id="KW-0812">Transmembrane</keyword>
<proteinExistence type="inferred from homology"/>
<accession>A0A1Y6IQ72</accession>
<evidence type="ECO:0000256" key="5">
    <source>
        <dbReference type="ARBA" id="ARBA00022605"/>
    </source>
</evidence>
<keyword evidence="2 11" id="KW-0813">Transport</keyword>
<keyword evidence="15" id="KW-1185">Reference proteome</keyword>
<dbReference type="HAMAP" id="MF_00468">
    <property type="entry name" value="CysZ"/>
    <property type="match status" value="1"/>
</dbReference>
<evidence type="ECO:0000256" key="7">
    <source>
        <dbReference type="ARBA" id="ARBA00022989"/>
    </source>
</evidence>
<keyword evidence="9 11" id="KW-0472">Membrane</keyword>
<keyword evidence="5 11" id="KW-0028">Amino-acid biosynthesis</keyword>
<evidence type="ECO:0000256" key="9">
    <source>
        <dbReference type="ARBA" id="ARBA00023136"/>
    </source>
</evidence>
<dbReference type="GO" id="GO:0019344">
    <property type="term" value="P:cysteine biosynthetic process"/>
    <property type="evidence" value="ECO:0007669"/>
    <property type="project" value="UniProtKB-UniRule"/>
</dbReference>
<dbReference type="EMBL" id="FXXI01000001">
    <property type="protein sequence ID" value="SMR99785.1"/>
    <property type="molecule type" value="Genomic_DNA"/>
</dbReference>
<keyword evidence="8 11" id="KW-0764">Sulfate transport</keyword>
<feature type="transmembrane region" description="Helical" evidence="11">
    <location>
        <begin position="67"/>
        <end position="88"/>
    </location>
</feature>
<protein>
    <recommendedName>
        <fullName evidence="11">Sulfate transporter CysZ</fullName>
    </recommendedName>
</protein>
<dbReference type="EMBL" id="JAWRCO010000001">
    <property type="protein sequence ID" value="MDW6003424.1"/>
    <property type="molecule type" value="Genomic_DNA"/>
</dbReference>
<dbReference type="InterPro" id="IPR022985">
    <property type="entry name" value="Sulfate_CysZ"/>
</dbReference>
<evidence type="ECO:0000256" key="11">
    <source>
        <dbReference type="HAMAP-Rule" id="MF_00468"/>
    </source>
</evidence>
<evidence type="ECO:0000256" key="6">
    <source>
        <dbReference type="ARBA" id="ARBA00022692"/>
    </source>
</evidence>
<organism evidence="13 14">
    <name type="scientific">Vibrio mangrovi</name>
    <dbReference type="NCBI Taxonomy" id="474394"/>
    <lineage>
        <taxon>Bacteria</taxon>
        <taxon>Pseudomonadati</taxon>
        <taxon>Pseudomonadota</taxon>
        <taxon>Gammaproteobacteria</taxon>
        <taxon>Vibrionales</taxon>
        <taxon>Vibrionaceae</taxon>
        <taxon>Vibrio</taxon>
    </lineage>
</organism>
<evidence type="ECO:0000313" key="13">
    <source>
        <dbReference type="EMBL" id="SMR99785.1"/>
    </source>
</evidence>
<evidence type="ECO:0000256" key="10">
    <source>
        <dbReference type="ARBA" id="ARBA00023192"/>
    </source>
</evidence>
<gene>
    <name evidence="11 12" type="primary">cysZ</name>
    <name evidence="12" type="ORF">SBX37_11250</name>
    <name evidence="13" type="ORF">VIM7927_01016</name>
</gene>
<dbReference type="PANTHER" id="PTHR37468:SF1">
    <property type="entry name" value="SULFATE TRANSPORTER CYSZ"/>
    <property type="match status" value="1"/>
</dbReference>
<keyword evidence="7 11" id="KW-1133">Transmembrane helix</keyword>
<dbReference type="OrthoDB" id="5292355at2"/>
<evidence type="ECO:0000256" key="1">
    <source>
        <dbReference type="ARBA" id="ARBA00004141"/>
    </source>
</evidence>
<dbReference type="Proteomes" id="UP001283366">
    <property type="component" value="Unassembled WGS sequence"/>
</dbReference>
<dbReference type="PANTHER" id="PTHR37468">
    <property type="entry name" value="SULFATE TRANSPORTER CYSZ"/>
    <property type="match status" value="1"/>
</dbReference>
<dbReference type="NCBIfam" id="NF003433">
    <property type="entry name" value="PRK04949.1"/>
    <property type="match status" value="1"/>
</dbReference>
<dbReference type="Proteomes" id="UP000196125">
    <property type="component" value="Unassembled WGS sequence"/>
</dbReference>
<comment type="subcellular location">
    <subcellularLocation>
        <location evidence="11">Cell inner membrane</location>
        <topology evidence="11">Multi-pass membrane protein</topology>
    </subcellularLocation>
    <subcellularLocation>
        <location evidence="1">Membrane</location>
        <topology evidence="1">Multi-pass membrane protein</topology>
    </subcellularLocation>
</comment>